<dbReference type="Proteomes" id="UP000007805">
    <property type="component" value="Chromosome F"/>
</dbReference>
<evidence type="ECO:0000256" key="1">
    <source>
        <dbReference type="SAM" id="MobiDB-lite"/>
    </source>
</evidence>
<dbReference type="VEuPathDB" id="FungiDB:CGB_F5301W"/>
<gene>
    <name evidence="2" type="ordered locus">CGB_F5301W</name>
</gene>
<name>E6R8J3_CRYGW</name>
<feature type="region of interest" description="Disordered" evidence="1">
    <location>
        <begin position="78"/>
        <end position="97"/>
    </location>
</feature>
<accession>E6R8J3</accession>
<dbReference type="KEGG" id="cgi:CGB_F5301W"/>
<protein>
    <submittedName>
        <fullName evidence="2">Uncharacterized protein</fullName>
    </submittedName>
</protein>
<dbReference type="GeneID" id="10190517"/>
<organism evidence="2 3">
    <name type="scientific">Cryptococcus gattii serotype B (strain WM276 / ATCC MYA-4071)</name>
    <name type="common">Filobasidiella gattii</name>
    <name type="synonym">Cryptococcus bacillisporus</name>
    <dbReference type="NCBI Taxonomy" id="367775"/>
    <lineage>
        <taxon>Eukaryota</taxon>
        <taxon>Fungi</taxon>
        <taxon>Dikarya</taxon>
        <taxon>Basidiomycota</taxon>
        <taxon>Agaricomycotina</taxon>
        <taxon>Tremellomycetes</taxon>
        <taxon>Tremellales</taxon>
        <taxon>Cryptococcaceae</taxon>
        <taxon>Cryptococcus</taxon>
        <taxon>Cryptococcus gattii species complex</taxon>
    </lineage>
</organism>
<reference key="2">
    <citation type="journal article" date="2011" name="MBio">
        <title>Genome variation in Cryptococcus gattii, an emerging pathogen of immunocompetent hosts.</title>
        <authorList>
            <person name="D'Souza C.A."/>
            <person name="Kronstad J.W."/>
            <person name="Taylor G."/>
            <person name="Warren R."/>
            <person name="Yuen M."/>
            <person name="Hu G."/>
            <person name="Jung W.H."/>
            <person name="Sham A."/>
            <person name="Kidd S.E."/>
            <person name="Tangen K."/>
            <person name="Lee N."/>
            <person name="Zeilmaker T."/>
            <person name="Sawkins J."/>
            <person name="McVicker G."/>
            <person name="Shah S."/>
            <person name="Gnerre S."/>
            <person name="Griggs A."/>
            <person name="Zeng Q."/>
            <person name="Bartlett K."/>
            <person name="Li W."/>
            <person name="Wang X."/>
            <person name="Heitman J."/>
            <person name="Stajich J.E."/>
            <person name="Fraser J.A."/>
            <person name="Meyer W."/>
            <person name="Carter D."/>
            <person name="Schein J."/>
            <person name="Krzywinski M."/>
            <person name="Kwong-Chung K.J."/>
            <person name="Varma A."/>
            <person name="Wang J."/>
            <person name="Brunham R."/>
            <person name="Fyfe M."/>
            <person name="Ouellette B.F.F."/>
            <person name="Siddiqui A."/>
            <person name="Marra M."/>
            <person name="Jones S."/>
            <person name="Holt R."/>
            <person name="Birren B.W."/>
            <person name="Galagan J.E."/>
            <person name="Cuomo C.A."/>
        </authorList>
    </citation>
    <scope>NUCLEOTIDE SEQUENCE</scope>
    <source>
        <strain>WM276</strain>
    </source>
</reference>
<proteinExistence type="predicted"/>
<evidence type="ECO:0000313" key="3">
    <source>
        <dbReference type="Proteomes" id="UP000007805"/>
    </source>
</evidence>
<reference evidence="2 3" key="1">
    <citation type="journal article" date="2011" name="MBio">
        <title>Genome variation in Cryptococcus gattii, an emerging pathogen of immunocompetent hosts.</title>
        <authorList>
            <person name="D'Souza C.A."/>
            <person name="Kronstad J.W."/>
            <person name="Taylor G."/>
            <person name="Warren R."/>
            <person name="Yuen M."/>
            <person name="Hu G."/>
            <person name="Jung W.H."/>
            <person name="Sham A."/>
            <person name="Kidd S.E."/>
            <person name="Tangen K."/>
            <person name="Lee N."/>
            <person name="Zeilmaker T."/>
            <person name="Sawkins J."/>
            <person name="McVicker G."/>
            <person name="Shah S."/>
            <person name="Gnerre S."/>
            <person name="Griggs A."/>
            <person name="Zeng Q."/>
            <person name="Bartlett K."/>
            <person name="Li W."/>
            <person name="Wang X."/>
            <person name="Heitman J."/>
            <person name="Stajich J.E."/>
            <person name="Fraser J.A."/>
            <person name="Meyer W."/>
            <person name="Carter D."/>
            <person name="Schein J."/>
            <person name="Krzywinski M."/>
            <person name="Kwon-Chung K.J."/>
            <person name="Varma A."/>
            <person name="Wang J."/>
            <person name="Brunham R."/>
            <person name="Fyfe M."/>
            <person name="Ouellette B.F."/>
            <person name="Siddiqui A."/>
            <person name="Marra M."/>
            <person name="Jones S."/>
            <person name="Holt R."/>
            <person name="Birren B.W."/>
            <person name="Galagan J.E."/>
            <person name="Cuomo C.A."/>
        </authorList>
    </citation>
    <scope>NUCLEOTIDE SEQUENCE [LARGE SCALE GENOMIC DNA]</scope>
    <source>
        <strain evidence="3">WM276 / ATCC MYA-4071</strain>
    </source>
</reference>
<evidence type="ECO:0000313" key="2">
    <source>
        <dbReference type="EMBL" id="ADV23097.1"/>
    </source>
</evidence>
<keyword evidence="3" id="KW-1185">Reference proteome</keyword>
<dbReference type="RefSeq" id="XP_003194884.1">
    <property type="nucleotide sequence ID" value="XM_003194836.1"/>
</dbReference>
<sequence>MVLDLPLGERLCRLKAPSGESWERLMDELQMKAKYPKTREDVEYMFDILRPDVAKKNGQMRRHKEAAMLDKMALSRLMEQQRKQQTLSNHEKGTNLT</sequence>
<dbReference type="EMBL" id="CP000291">
    <property type="protein sequence ID" value="ADV23097.1"/>
    <property type="molecule type" value="Genomic_DNA"/>
</dbReference>
<dbReference type="AlphaFoldDB" id="E6R8J3"/>
<dbReference type="HOGENOM" id="CLU_2346625_0_0_1"/>